<organism evidence="7 8">
    <name type="scientific">Luteitalea pratensis</name>
    <dbReference type="NCBI Taxonomy" id="1855912"/>
    <lineage>
        <taxon>Bacteria</taxon>
        <taxon>Pseudomonadati</taxon>
        <taxon>Acidobacteriota</taxon>
        <taxon>Vicinamibacteria</taxon>
        <taxon>Vicinamibacterales</taxon>
        <taxon>Vicinamibacteraceae</taxon>
        <taxon>Luteitalea</taxon>
    </lineage>
</organism>
<keyword evidence="4" id="KW-0862">Zinc</keyword>
<sequence>MIVPPDAHGSAIARHAESDPAEECCGLMLGRFSDDGTTIVIEGLADDAARGR</sequence>
<evidence type="ECO:0000256" key="3">
    <source>
        <dbReference type="ARBA" id="ARBA00022801"/>
    </source>
</evidence>
<dbReference type="Gene3D" id="3.40.140.10">
    <property type="entry name" value="Cytidine Deaminase, domain 2"/>
    <property type="match status" value="1"/>
</dbReference>
<evidence type="ECO:0000313" key="7">
    <source>
        <dbReference type="EMBL" id="AMY09060.1"/>
    </source>
</evidence>
<dbReference type="EMBL" id="CP015136">
    <property type="protein sequence ID" value="AMY09060.1"/>
    <property type="molecule type" value="Genomic_DNA"/>
</dbReference>
<dbReference type="Proteomes" id="UP000076079">
    <property type="component" value="Chromosome"/>
</dbReference>
<dbReference type="AlphaFoldDB" id="A0A143PLI6"/>
<accession>A0A143PLI6</accession>
<proteinExistence type="predicted"/>
<gene>
    <name evidence="7" type="ORF">LuPra_02269</name>
</gene>
<dbReference type="GO" id="GO:0046872">
    <property type="term" value="F:metal ion binding"/>
    <property type="evidence" value="ECO:0007669"/>
    <property type="project" value="UniProtKB-KW"/>
</dbReference>
<keyword evidence="5" id="KW-0482">Metalloprotease</keyword>
<dbReference type="Pfam" id="PF14464">
    <property type="entry name" value="Prok-JAB"/>
    <property type="match status" value="1"/>
</dbReference>
<keyword evidence="2" id="KW-0479">Metal-binding</keyword>
<keyword evidence="1" id="KW-0645">Protease</keyword>
<evidence type="ECO:0000256" key="5">
    <source>
        <dbReference type="ARBA" id="ARBA00023049"/>
    </source>
</evidence>
<dbReference type="GO" id="GO:0008237">
    <property type="term" value="F:metallopeptidase activity"/>
    <property type="evidence" value="ECO:0007669"/>
    <property type="project" value="UniProtKB-KW"/>
</dbReference>
<protein>
    <recommendedName>
        <fullName evidence="6">JAB domain-containing protein</fullName>
    </recommendedName>
</protein>
<reference evidence="7 8" key="1">
    <citation type="journal article" date="2016" name="Genome Announc.">
        <title>First Complete Genome Sequence of a Subdivision 6 Acidobacterium Strain.</title>
        <authorList>
            <person name="Huang S."/>
            <person name="Vieira S."/>
            <person name="Bunk B."/>
            <person name="Riedel T."/>
            <person name="Sproer C."/>
            <person name="Overmann J."/>
        </authorList>
    </citation>
    <scope>NUCLEOTIDE SEQUENCE [LARGE SCALE GENOMIC DNA]</scope>
    <source>
        <strain evidence="8">DSM 100886 HEG_-6_39</strain>
    </source>
</reference>
<feature type="domain" description="JAB" evidence="6">
    <location>
        <begin position="7"/>
        <end position="44"/>
    </location>
</feature>
<dbReference type="STRING" id="1855912.LuPra_02269"/>
<evidence type="ECO:0000313" key="8">
    <source>
        <dbReference type="Proteomes" id="UP000076079"/>
    </source>
</evidence>
<evidence type="ECO:0000256" key="4">
    <source>
        <dbReference type="ARBA" id="ARBA00022833"/>
    </source>
</evidence>
<dbReference type="GO" id="GO:0006508">
    <property type="term" value="P:proteolysis"/>
    <property type="evidence" value="ECO:0007669"/>
    <property type="project" value="UniProtKB-KW"/>
</dbReference>
<name>A0A143PLI6_LUTPR</name>
<keyword evidence="3" id="KW-0378">Hydrolase</keyword>
<evidence type="ECO:0000259" key="6">
    <source>
        <dbReference type="Pfam" id="PF14464"/>
    </source>
</evidence>
<evidence type="ECO:0000256" key="2">
    <source>
        <dbReference type="ARBA" id="ARBA00022723"/>
    </source>
</evidence>
<dbReference type="InterPro" id="IPR028090">
    <property type="entry name" value="JAB_dom_prok"/>
</dbReference>
<evidence type="ECO:0000256" key="1">
    <source>
        <dbReference type="ARBA" id="ARBA00022670"/>
    </source>
</evidence>
<dbReference type="OrthoDB" id="9802958at2"/>
<keyword evidence="8" id="KW-1185">Reference proteome</keyword>
<reference evidence="8" key="2">
    <citation type="submission" date="2016-04" db="EMBL/GenBank/DDBJ databases">
        <title>First Complete Genome Sequence of a Subdivision 6 Acidobacterium.</title>
        <authorList>
            <person name="Huang S."/>
            <person name="Vieira S."/>
            <person name="Bunk B."/>
            <person name="Riedel T."/>
            <person name="Sproeer C."/>
            <person name="Overmann J."/>
        </authorList>
    </citation>
    <scope>NUCLEOTIDE SEQUENCE [LARGE SCALE GENOMIC DNA]</scope>
    <source>
        <strain evidence="8">DSM 100886 HEG_-6_39</strain>
    </source>
</reference>
<dbReference type="KEGG" id="abac:LuPra_02269"/>
<dbReference type="RefSeq" id="WP_157899018.1">
    <property type="nucleotide sequence ID" value="NZ_CP015136.1"/>
</dbReference>